<dbReference type="EMBL" id="JXLN01013722">
    <property type="protein sequence ID" value="KPM09550.1"/>
    <property type="molecule type" value="Genomic_DNA"/>
</dbReference>
<dbReference type="InterPro" id="IPR036065">
    <property type="entry name" value="BolA-like_sf"/>
</dbReference>
<comment type="similarity">
    <text evidence="1">Belongs to the BolA/IbaG family.</text>
</comment>
<evidence type="ECO:0000256" key="1">
    <source>
        <dbReference type="ARBA" id="ARBA00005578"/>
    </source>
</evidence>
<dbReference type="OrthoDB" id="203381at2759"/>
<dbReference type="VEuPathDB" id="VectorBase:SSCA009440"/>
<dbReference type="AlphaFoldDB" id="A0A132AGH7"/>
<dbReference type="InterPro" id="IPR052275">
    <property type="entry name" value="Mt_Fe-S_assembly_factor"/>
</dbReference>
<dbReference type="SUPFAM" id="SSF82657">
    <property type="entry name" value="BolA-like"/>
    <property type="match status" value="1"/>
</dbReference>
<dbReference type="PANTHER" id="PTHR46188:SF1">
    <property type="entry name" value="BOLA-LIKE PROTEIN 3"/>
    <property type="match status" value="1"/>
</dbReference>
<dbReference type="PANTHER" id="PTHR46188">
    <property type="entry name" value="BOLA-LIKE PROTEIN 3"/>
    <property type="match status" value="1"/>
</dbReference>
<accession>A0A132AGH7</accession>
<proteinExistence type="inferred from homology"/>
<name>A0A132AGH7_SARSC</name>
<organism evidence="2 3">
    <name type="scientific">Sarcoptes scabiei</name>
    <name type="common">Itch mite</name>
    <name type="synonym">Acarus scabiei</name>
    <dbReference type="NCBI Taxonomy" id="52283"/>
    <lineage>
        <taxon>Eukaryota</taxon>
        <taxon>Metazoa</taxon>
        <taxon>Ecdysozoa</taxon>
        <taxon>Arthropoda</taxon>
        <taxon>Chelicerata</taxon>
        <taxon>Arachnida</taxon>
        <taxon>Acari</taxon>
        <taxon>Acariformes</taxon>
        <taxon>Sarcoptiformes</taxon>
        <taxon>Astigmata</taxon>
        <taxon>Psoroptidia</taxon>
        <taxon>Sarcoptoidea</taxon>
        <taxon>Sarcoptidae</taxon>
        <taxon>Sarcoptinae</taxon>
        <taxon>Sarcoptes</taxon>
    </lineage>
</organism>
<evidence type="ECO:0000313" key="3">
    <source>
        <dbReference type="Proteomes" id="UP000616769"/>
    </source>
</evidence>
<dbReference type="GO" id="GO:0005759">
    <property type="term" value="C:mitochondrial matrix"/>
    <property type="evidence" value="ECO:0007669"/>
    <property type="project" value="TreeGrafter"/>
</dbReference>
<dbReference type="Proteomes" id="UP000616769">
    <property type="component" value="Unassembled WGS sequence"/>
</dbReference>
<comment type="caution">
    <text evidence="2">The sequence shown here is derived from an EMBL/GenBank/DDBJ whole genome shotgun (WGS) entry which is preliminary data.</text>
</comment>
<reference evidence="2 3" key="1">
    <citation type="journal article" date="2015" name="Parasit. Vectors">
        <title>Draft genome of the scabies mite.</title>
        <authorList>
            <person name="Rider S.D.Jr."/>
            <person name="Morgan M.S."/>
            <person name="Arlian L.G."/>
        </authorList>
    </citation>
    <scope>NUCLEOTIDE SEQUENCE [LARGE SCALE GENOMIC DNA]</scope>
    <source>
        <strain evidence="2">Arlian Lab</strain>
    </source>
</reference>
<dbReference type="Gene3D" id="3.30.300.90">
    <property type="entry name" value="BolA-like"/>
    <property type="match status" value="1"/>
</dbReference>
<gene>
    <name evidence="2" type="ORF">QR98_0080870</name>
</gene>
<protein>
    <submittedName>
        <fullName evidence="2">BolA-like protein</fullName>
    </submittedName>
</protein>
<evidence type="ECO:0000313" key="2">
    <source>
        <dbReference type="EMBL" id="KPM09550.1"/>
    </source>
</evidence>
<sequence>MNKNEIDGAMKNRLENLLKDSFPNSKEILVKDISGGCGFMFEIYVTSSSFQGMSKVKQHLTVSNNRYFSLKDSTNLYKST</sequence>